<reference evidence="7" key="1">
    <citation type="journal article" date="2013" name="Genome Announc.">
        <title>Draft Genome Sequence of Loktanella cinnabarina LL-001T, Isolated from Deep-Sea Floor Sediment.</title>
        <authorList>
            <person name="Nishi S."/>
            <person name="Tsubouchi T."/>
            <person name="Takaki Y."/>
            <person name="Koyanagi R."/>
            <person name="Satoh N."/>
            <person name="Maruyama T."/>
            <person name="Hatada Y."/>
        </authorList>
    </citation>
    <scope>NUCLEOTIDE SEQUENCE [LARGE SCALE GENOMIC DNA]</scope>
    <source>
        <strain evidence="7">LL-001</strain>
    </source>
</reference>
<feature type="active site" description="Proton acceptor" evidence="4">
    <location>
        <position position="354"/>
    </location>
</feature>
<feature type="compositionally biased region" description="Basic residues" evidence="5">
    <location>
        <begin position="1"/>
        <end position="19"/>
    </location>
</feature>
<evidence type="ECO:0000259" key="6">
    <source>
        <dbReference type="PROSITE" id="PS51635"/>
    </source>
</evidence>
<dbReference type="Pfam" id="PF01734">
    <property type="entry name" value="Patatin"/>
    <property type="match status" value="1"/>
</dbReference>
<dbReference type="InterPro" id="IPR016035">
    <property type="entry name" value="Acyl_Trfase/lysoPLipase"/>
</dbReference>
<sequence>MGRDHRHQPQLGLSHHRRRVADDARGGLGPGDQHRQRPWPHRLPVQIRLCRRQARHRRPDQGDRARDRARADHRQRDLPGYRADAAGRVADPRSDEDPWHGSRHGDPRGDAGAPTFQGVRHHRTARRHSHLPMLRRRDADHRHHDQRRWRLDRAVIRLSLALQGGGAHGAFTWGALDRLLDEEDIEIAAISGTSAGAMNAVAFKAGWAQDGRRGARASLAWFWARVGAITDARWSDWIAALAPTAPALARAIEMSPSFKIFDMTTRAFSPYAYSSLLRNPLERILNEISFDAVRGPGGPALFVGATNVRSGKIRVFSGEALGPKAILASACLPTLFRAVEIDDPATGRREAYWDGGYTGNPALFPLYNKDLPADVLIVNINPLYREDVPGDSPSIQNRINEISFNSSLLRELRAVDFVRRLLDGHTLPEGAMKRVLIHMVGDDALMNDLNIATKAIPAPVILARLRAAGEAAMDRFLIDHKQDLGQRDTVDLRAMFS</sequence>
<evidence type="ECO:0000256" key="1">
    <source>
        <dbReference type="ARBA" id="ARBA00022801"/>
    </source>
</evidence>
<proteinExistence type="predicted"/>
<dbReference type="PANTHER" id="PTHR14226:SF78">
    <property type="entry name" value="SLR0060 PROTEIN"/>
    <property type="match status" value="1"/>
</dbReference>
<gene>
    <name evidence="7" type="ORF">MBELCI_2070</name>
</gene>
<dbReference type="Gene3D" id="3.40.1090.10">
    <property type="entry name" value="Cytosolic phospholipase A2 catalytic domain"/>
    <property type="match status" value="2"/>
</dbReference>
<feature type="compositionally biased region" description="Basic residues" evidence="5">
    <location>
        <begin position="119"/>
        <end position="128"/>
    </location>
</feature>
<evidence type="ECO:0000313" key="8">
    <source>
        <dbReference type="Proteomes" id="UP000016566"/>
    </source>
</evidence>
<protein>
    <submittedName>
        <fullName evidence="7">Ferredoxin reductase</fullName>
    </submittedName>
</protein>
<feature type="compositionally biased region" description="Basic residues" evidence="5">
    <location>
        <begin position="49"/>
        <end position="58"/>
    </location>
</feature>
<feature type="compositionally biased region" description="Basic and acidic residues" evidence="5">
    <location>
        <begin position="59"/>
        <end position="79"/>
    </location>
</feature>
<feature type="compositionally biased region" description="Basic and acidic residues" evidence="5">
    <location>
        <begin position="90"/>
        <end position="109"/>
    </location>
</feature>
<dbReference type="AlphaFoldDB" id="U3AMQ2"/>
<feature type="domain" description="PNPLA" evidence="6">
    <location>
        <begin position="160"/>
        <end position="367"/>
    </location>
</feature>
<keyword evidence="8" id="KW-1185">Reference proteome</keyword>
<evidence type="ECO:0000256" key="2">
    <source>
        <dbReference type="ARBA" id="ARBA00022963"/>
    </source>
</evidence>
<feature type="active site" description="Nucleophile" evidence="4">
    <location>
        <position position="194"/>
    </location>
</feature>
<dbReference type="InterPro" id="IPR050301">
    <property type="entry name" value="NTE"/>
</dbReference>
<keyword evidence="2 4" id="KW-0442">Lipid degradation</keyword>
<dbReference type="EMBL" id="BATB01000026">
    <property type="protein sequence ID" value="GAD56018.1"/>
    <property type="molecule type" value="Genomic_DNA"/>
</dbReference>
<dbReference type="eggNOG" id="COG1752">
    <property type="taxonomic scope" value="Bacteria"/>
</dbReference>
<dbReference type="GO" id="GO:0016042">
    <property type="term" value="P:lipid catabolic process"/>
    <property type="evidence" value="ECO:0007669"/>
    <property type="project" value="UniProtKB-UniRule"/>
</dbReference>
<comment type="caution">
    <text evidence="7">The sequence shown here is derived from an EMBL/GenBank/DDBJ whole genome shotgun (WGS) entry which is preliminary data.</text>
</comment>
<dbReference type="STRING" id="1337093.MBELCI_2070"/>
<keyword evidence="3 4" id="KW-0443">Lipid metabolism</keyword>
<dbReference type="PROSITE" id="PS51635">
    <property type="entry name" value="PNPLA"/>
    <property type="match status" value="1"/>
</dbReference>
<keyword evidence="1 4" id="KW-0378">Hydrolase</keyword>
<feature type="short sequence motif" description="GXSXG" evidence="4">
    <location>
        <begin position="192"/>
        <end position="196"/>
    </location>
</feature>
<evidence type="ECO:0000313" key="7">
    <source>
        <dbReference type="EMBL" id="GAD56018.1"/>
    </source>
</evidence>
<dbReference type="PANTHER" id="PTHR14226">
    <property type="entry name" value="NEUROPATHY TARGET ESTERASE/SWISS CHEESE D.MELANOGASTER"/>
    <property type="match status" value="1"/>
</dbReference>
<dbReference type="GO" id="GO:0016787">
    <property type="term" value="F:hydrolase activity"/>
    <property type="evidence" value="ECO:0007669"/>
    <property type="project" value="UniProtKB-UniRule"/>
</dbReference>
<evidence type="ECO:0000256" key="5">
    <source>
        <dbReference type="SAM" id="MobiDB-lite"/>
    </source>
</evidence>
<accession>U3AMQ2</accession>
<feature type="region of interest" description="Disordered" evidence="5">
    <location>
        <begin position="1"/>
        <end position="128"/>
    </location>
</feature>
<feature type="short sequence motif" description="DGA/G" evidence="4">
    <location>
        <begin position="354"/>
        <end position="356"/>
    </location>
</feature>
<evidence type="ECO:0000256" key="3">
    <source>
        <dbReference type="ARBA" id="ARBA00023098"/>
    </source>
</evidence>
<evidence type="ECO:0000256" key="4">
    <source>
        <dbReference type="PROSITE-ProRule" id="PRU01161"/>
    </source>
</evidence>
<dbReference type="SUPFAM" id="SSF52151">
    <property type="entry name" value="FabD/lysophospholipase-like"/>
    <property type="match status" value="1"/>
</dbReference>
<dbReference type="InterPro" id="IPR002641">
    <property type="entry name" value="PNPLA_dom"/>
</dbReference>
<feature type="short sequence motif" description="GXGXXG" evidence="4">
    <location>
        <begin position="164"/>
        <end position="169"/>
    </location>
</feature>
<name>U3AMQ2_9RHOB</name>
<dbReference type="Proteomes" id="UP000016566">
    <property type="component" value="Unassembled WGS sequence"/>
</dbReference>
<organism evidence="7 8">
    <name type="scientific">Limimaricola cinnabarinus LL-001</name>
    <dbReference type="NCBI Taxonomy" id="1337093"/>
    <lineage>
        <taxon>Bacteria</taxon>
        <taxon>Pseudomonadati</taxon>
        <taxon>Pseudomonadota</taxon>
        <taxon>Alphaproteobacteria</taxon>
        <taxon>Rhodobacterales</taxon>
        <taxon>Paracoccaceae</taxon>
        <taxon>Limimaricola</taxon>
    </lineage>
</organism>